<feature type="transmembrane region" description="Helical" evidence="1">
    <location>
        <begin position="44"/>
        <end position="64"/>
    </location>
</feature>
<keyword evidence="1" id="KW-0812">Transmembrane</keyword>
<evidence type="ECO:0000313" key="3">
    <source>
        <dbReference type="Proteomes" id="UP000052258"/>
    </source>
</evidence>
<dbReference type="AlphaFoldDB" id="A0A0J8GAQ7"/>
<reference evidence="2 3" key="1">
    <citation type="journal article" date="2015" name="Genome Biol. Evol.">
        <title>Comparative Genomics of Listeria Sensu Lato: Genus-Wide Differences in Evolutionary Dynamics and the Progressive Gain of Complex, Potentially Pathogenicity-Related Traits through Lateral Gene Transfer.</title>
        <authorList>
            <person name="Chiara M."/>
            <person name="Caruso M."/>
            <person name="D'Erchia A.M."/>
            <person name="Manzari C."/>
            <person name="Fraccalvieri R."/>
            <person name="Goffredo E."/>
            <person name="Latorre L."/>
            <person name="Miccolupo A."/>
            <person name="Padalino I."/>
            <person name="Santagada G."/>
            <person name="Chiocco D."/>
            <person name="Pesole G."/>
            <person name="Horner D.S."/>
            <person name="Parisi A."/>
        </authorList>
    </citation>
    <scope>NUCLEOTIDE SEQUENCE [LARGE SCALE GENOMIC DNA]</scope>
    <source>
        <strain evidence="2 3">1991</strain>
    </source>
</reference>
<dbReference type="OrthoDB" id="1651016at2"/>
<gene>
    <name evidence="2" type="ORF">X560_1545</name>
</gene>
<dbReference type="Pfam" id="PF06612">
    <property type="entry name" value="DUF1146"/>
    <property type="match status" value="1"/>
</dbReference>
<feature type="transmembrane region" description="Helical" evidence="1">
    <location>
        <begin position="12"/>
        <end position="32"/>
    </location>
</feature>
<evidence type="ECO:0000256" key="1">
    <source>
        <dbReference type="SAM" id="Phobius"/>
    </source>
</evidence>
<dbReference type="RefSeq" id="WP_007473994.1">
    <property type="nucleotide sequence ID" value="NZ_KQ130614.1"/>
</dbReference>
<comment type="caution">
    <text evidence="2">The sequence shown here is derived from an EMBL/GenBank/DDBJ whole genome shotgun (WGS) entry which is preliminary data.</text>
</comment>
<accession>A0A0J8GAQ7</accession>
<proteinExistence type="predicted"/>
<sequence>MYNVVMEQPTTIIISHIVFIIIVFWAMQAIHYEKFIRKNRVIQARLLFSILAIVIGYLLSSFFLEYLAAFKSIFQMI</sequence>
<organism evidence="2 3">
    <name type="scientific">Listeria fleischmannii 1991</name>
    <dbReference type="NCBI Taxonomy" id="1430899"/>
    <lineage>
        <taxon>Bacteria</taxon>
        <taxon>Bacillati</taxon>
        <taxon>Bacillota</taxon>
        <taxon>Bacilli</taxon>
        <taxon>Bacillales</taxon>
        <taxon>Listeriaceae</taxon>
        <taxon>Listeria</taxon>
    </lineage>
</organism>
<dbReference type="InterPro" id="IPR009526">
    <property type="entry name" value="DUF1146"/>
</dbReference>
<protein>
    <recommendedName>
        <fullName evidence="4">DUF1146 domain-containing protein</fullName>
    </recommendedName>
</protein>
<keyword evidence="1" id="KW-1133">Transmembrane helix</keyword>
<keyword evidence="1" id="KW-0472">Membrane</keyword>
<dbReference type="Proteomes" id="UP000052258">
    <property type="component" value="Unassembled WGS sequence"/>
</dbReference>
<dbReference type="PATRIC" id="fig|1430899.3.peg.1304"/>
<keyword evidence="3" id="KW-1185">Reference proteome</keyword>
<dbReference type="EMBL" id="AZHO01000013">
    <property type="protein sequence ID" value="KMT59832.1"/>
    <property type="molecule type" value="Genomic_DNA"/>
</dbReference>
<evidence type="ECO:0008006" key="4">
    <source>
        <dbReference type="Google" id="ProtNLM"/>
    </source>
</evidence>
<name>A0A0J8GAQ7_9LIST</name>
<evidence type="ECO:0000313" key="2">
    <source>
        <dbReference type="EMBL" id="KMT59832.1"/>
    </source>
</evidence>
<dbReference type="NCBIfam" id="TIGR02327">
    <property type="entry name" value="int_mem_ywzB"/>
    <property type="match status" value="1"/>
</dbReference>